<keyword evidence="5" id="KW-0206">Cytoskeleton</keyword>
<dbReference type="GO" id="GO:0009898">
    <property type="term" value="C:cytoplasmic side of plasma membrane"/>
    <property type="evidence" value="ECO:0007669"/>
    <property type="project" value="TreeGrafter"/>
</dbReference>
<evidence type="ECO:0000259" key="10">
    <source>
        <dbReference type="PROSITE" id="PS51741"/>
    </source>
</evidence>
<keyword evidence="3" id="KW-0963">Cytoplasm</keyword>
<dbReference type="InterPro" id="IPR027267">
    <property type="entry name" value="AH/BAR_dom_sf"/>
</dbReference>
<feature type="compositionally biased region" description="Pro residues" evidence="8">
    <location>
        <begin position="269"/>
        <end position="294"/>
    </location>
</feature>
<dbReference type="Pfam" id="PF14604">
    <property type="entry name" value="SH3_9"/>
    <property type="match status" value="1"/>
</dbReference>
<dbReference type="SUPFAM" id="SSF50044">
    <property type="entry name" value="SH3-domain"/>
    <property type="match status" value="1"/>
</dbReference>
<dbReference type="SMART" id="SM00326">
    <property type="entry name" value="SH3"/>
    <property type="match status" value="1"/>
</dbReference>
<evidence type="ECO:0000256" key="7">
    <source>
        <dbReference type="PROSITE-ProRule" id="PRU01077"/>
    </source>
</evidence>
<keyword evidence="2 6" id="KW-0728">SH3 domain</keyword>
<proteinExistence type="predicted"/>
<feature type="region of interest" description="Disordered" evidence="8">
    <location>
        <begin position="266"/>
        <end position="365"/>
    </location>
</feature>
<dbReference type="InterPro" id="IPR001060">
    <property type="entry name" value="FCH_dom"/>
</dbReference>
<dbReference type="Gene3D" id="2.30.30.40">
    <property type="entry name" value="SH3 Domains"/>
    <property type="match status" value="1"/>
</dbReference>
<accession>A0A139A4V0</accession>
<sequence length="498" mass="54189">MAGANGKTEGVYAGNFWDNGERGLEVLSGRMRDGKHTCEAVLELYQKRIEIESEYAAKLASLAKLPIGKDEQGTLQASLDIVRAELERASKTRLDIAKQMKAQLEAPLAALIVNQAAGRKSAQSGAEKNLKAKNSMAQIATQSRQNLERKVQEWNSAVADRSRSPPPSSQYDQVLAVEKDHQATVAKMNEAHARWRDEWRGTCDTFQKLDSDRIDFLRSSLWNYANIFSTVCVADDEGCERVRISLEKCDIEGDVGGFARVRGTGRDVPAPPSFPPLAISPPPTPAQSFSPPPASMAKSGGGPGAMSPPMTAGPPGSGYKQQTFGGAYPQSTVFGPPGGQAQGQGGQAQGGFAQGMQQMQMQTGMAQGQGQMQMAQQMQQQQMQQQQMQQQQQQQQIQQLQQGGGGAESGSEGEDETFEYDPYDLSIAKPVLYYVRVLYNYAPQAYEELAIAKGQFIPVVDQQEDGWWEGEVLDEKGRKRRGLFPSNFVEKVAGAGGP</sequence>
<evidence type="ECO:0000256" key="6">
    <source>
        <dbReference type="PROSITE-ProRule" id="PRU00192"/>
    </source>
</evidence>
<dbReference type="STRING" id="1344416.A0A139A4V0"/>
<dbReference type="Pfam" id="PF00611">
    <property type="entry name" value="FCH"/>
    <property type="match status" value="1"/>
</dbReference>
<feature type="compositionally biased region" description="Low complexity" evidence="8">
    <location>
        <begin position="354"/>
        <end position="365"/>
    </location>
</feature>
<evidence type="ECO:0000256" key="1">
    <source>
        <dbReference type="ARBA" id="ARBA00004245"/>
    </source>
</evidence>
<dbReference type="GO" id="GO:0005543">
    <property type="term" value="F:phospholipid binding"/>
    <property type="evidence" value="ECO:0007669"/>
    <property type="project" value="TreeGrafter"/>
</dbReference>
<keyword evidence="7" id="KW-0175">Coiled coil</keyword>
<dbReference type="PROSITE" id="PS50002">
    <property type="entry name" value="SH3"/>
    <property type="match status" value="1"/>
</dbReference>
<dbReference type="AlphaFoldDB" id="A0A139A4V0"/>
<dbReference type="SUPFAM" id="SSF103657">
    <property type="entry name" value="BAR/IMD domain-like"/>
    <property type="match status" value="1"/>
</dbReference>
<dbReference type="InterPro" id="IPR001452">
    <property type="entry name" value="SH3_domain"/>
</dbReference>
<evidence type="ECO:0000256" key="4">
    <source>
        <dbReference type="ARBA" id="ARBA00022553"/>
    </source>
</evidence>
<organism evidence="11 12">
    <name type="scientific">Gonapodya prolifera (strain JEL478)</name>
    <name type="common">Monoblepharis prolifera</name>
    <dbReference type="NCBI Taxonomy" id="1344416"/>
    <lineage>
        <taxon>Eukaryota</taxon>
        <taxon>Fungi</taxon>
        <taxon>Fungi incertae sedis</taxon>
        <taxon>Chytridiomycota</taxon>
        <taxon>Chytridiomycota incertae sedis</taxon>
        <taxon>Monoblepharidomycetes</taxon>
        <taxon>Monoblepharidales</taxon>
        <taxon>Gonapodyaceae</taxon>
        <taxon>Gonapodya</taxon>
    </lineage>
</organism>
<dbReference type="PANTHER" id="PTHR23065:SF7">
    <property type="entry name" value="NOSTRIN, ISOFORM H"/>
    <property type="match status" value="1"/>
</dbReference>
<dbReference type="SMART" id="SM00055">
    <property type="entry name" value="FCH"/>
    <property type="match status" value="1"/>
</dbReference>
<dbReference type="CDD" id="cd00174">
    <property type="entry name" value="SH3"/>
    <property type="match status" value="1"/>
</dbReference>
<dbReference type="PANTHER" id="PTHR23065">
    <property type="entry name" value="PROLINE-SERINE-THREONINE PHOSPHATASE INTERACTING PROTEIN 1"/>
    <property type="match status" value="1"/>
</dbReference>
<comment type="subcellular location">
    <subcellularLocation>
        <location evidence="1">Cytoplasm</location>
        <location evidence="1">Cytoskeleton</location>
    </subcellularLocation>
</comment>
<feature type="compositionally biased region" description="Gly residues" evidence="8">
    <location>
        <begin position="336"/>
        <end position="353"/>
    </location>
</feature>
<evidence type="ECO:0000313" key="11">
    <source>
        <dbReference type="EMBL" id="KXS11842.1"/>
    </source>
</evidence>
<dbReference type="Proteomes" id="UP000070544">
    <property type="component" value="Unassembled WGS sequence"/>
</dbReference>
<feature type="region of interest" description="Disordered" evidence="8">
    <location>
        <begin position="396"/>
        <end position="418"/>
    </location>
</feature>
<evidence type="ECO:0008006" key="13">
    <source>
        <dbReference type="Google" id="ProtNLM"/>
    </source>
</evidence>
<dbReference type="InterPro" id="IPR031160">
    <property type="entry name" value="F_BAR_dom"/>
</dbReference>
<reference evidence="11 12" key="1">
    <citation type="journal article" date="2015" name="Genome Biol. Evol.">
        <title>Phylogenomic analyses indicate that early fungi evolved digesting cell walls of algal ancestors of land plants.</title>
        <authorList>
            <person name="Chang Y."/>
            <person name="Wang S."/>
            <person name="Sekimoto S."/>
            <person name="Aerts A.L."/>
            <person name="Choi C."/>
            <person name="Clum A."/>
            <person name="LaButti K.M."/>
            <person name="Lindquist E.A."/>
            <person name="Yee Ngan C."/>
            <person name="Ohm R.A."/>
            <person name="Salamov A.A."/>
            <person name="Grigoriev I.V."/>
            <person name="Spatafora J.W."/>
            <person name="Berbee M.L."/>
        </authorList>
    </citation>
    <scope>NUCLEOTIDE SEQUENCE [LARGE SCALE GENOMIC DNA]</scope>
    <source>
        <strain evidence="11 12">JEL478</strain>
    </source>
</reference>
<keyword evidence="12" id="KW-1185">Reference proteome</keyword>
<evidence type="ECO:0000256" key="2">
    <source>
        <dbReference type="ARBA" id="ARBA00022443"/>
    </source>
</evidence>
<name>A0A139A4V0_GONPJ</name>
<dbReference type="Gene3D" id="1.20.1270.60">
    <property type="entry name" value="Arfaptin homology (AH) domain/BAR domain"/>
    <property type="match status" value="1"/>
</dbReference>
<evidence type="ECO:0000256" key="3">
    <source>
        <dbReference type="ARBA" id="ARBA00022490"/>
    </source>
</evidence>
<feature type="region of interest" description="Disordered" evidence="8">
    <location>
        <begin position="142"/>
        <end position="170"/>
    </location>
</feature>
<protein>
    <recommendedName>
        <fullName evidence="13">SH3 domain-containing protein</fullName>
    </recommendedName>
</protein>
<evidence type="ECO:0000313" key="12">
    <source>
        <dbReference type="Proteomes" id="UP000070544"/>
    </source>
</evidence>
<dbReference type="GO" id="GO:0120104">
    <property type="term" value="C:mitotic actomyosin contractile ring, proximal layer"/>
    <property type="evidence" value="ECO:0007669"/>
    <property type="project" value="TreeGrafter"/>
</dbReference>
<gene>
    <name evidence="11" type="ORF">M427DRAFT_137910</name>
</gene>
<feature type="domain" description="F-BAR" evidence="10">
    <location>
        <begin position="9"/>
        <end position="254"/>
    </location>
</feature>
<dbReference type="GO" id="GO:0030036">
    <property type="term" value="P:actin cytoskeleton organization"/>
    <property type="evidence" value="ECO:0007669"/>
    <property type="project" value="UniProtKB-ARBA"/>
</dbReference>
<dbReference type="OMA" id="PIEYQNY"/>
<dbReference type="PROSITE" id="PS51741">
    <property type="entry name" value="F_BAR"/>
    <property type="match status" value="1"/>
</dbReference>
<dbReference type="InterPro" id="IPR036028">
    <property type="entry name" value="SH3-like_dom_sf"/>
</dbReference>
<evidence type="ECO:0000256" key="5">
    <source>
        <dbReference type="ARBA" id="ARBA00023212"/>
    </source>
</evidence>
<dbReference type="PRINTS" id="PR00452">
    <property type="entry name" value="SH3DOMAIN"/>
</dbReference>
<dbReference type="EMBL" id="KQ965796">
    <property type="protein sequence ID" value="KXS11842.1"/>
    <property type="molecule type" value="Genomic_DNA"/>
</dbReference>
<evidence type="ECO:0000256" key="8">
    <source>
        <dbReference type="SAM" id="MobiDB-lite"/>
    </source>
</evidence>
<feature type="domain" description="SH3" evidence="9">
    <location>
        <begin position="430"/>
        <end position="494"/>
    </location>
</feature>
<feature type="compositionally biased region" description="Polar residues" evidence="8">
    <location>
        <begin position="319"/>
        <end position="333"/>
    </location>
</feature>
<evidence type="ECO:0000259" key="9">
    <source>
        <dbReference type="PROSITE" id="PS50002"/>
    </source>
</evidence>
<dbReference type="OrthoDB" id="27823at2759"/>
<keyword evidence="4" id="KW-0597">Phosphoprotein</keyword>
<feature type="compositionally biased region" description="Low complexity" evidence="8">
    <location>
        <begin position="305"/>
        <end position="318"/>
    </location>
</feature>